<evidence type="ECO:0000313" key="3">
    <source>
        <dbReference type="Proteomes" id="UP000298663"/>
    </source>
</evidence>
<evidence type="ECO:0000313" key="2">
    <source>
        <dbReference type="EMBL" id="TKR92793.1"/>
    </source>
</evidence>
<dbReference type="Gene3D" id="3.90.1170.40">
    <property type="entry name" value="Molybdopterin biosynthesis MoaE subunit"/>
    <property type="match status" value="1"/>
</dbReference>
<dbReference type="OrthoDB" id="5531344at2759"/>
<dbReference type="InterPro" id="IPR003448">
    <property type="entry name" value="Mopterin_biosynth_MoaE"/>
</dbReference>
<dbReference type="EMBL" id="AZBU02000002">
    <property type="protein sequence ID" value="TKR92793.1"/>
    <property type="molecule type" value="Genomic_DNA"/>
</dbReference>
<comment type="caution">
    <text evidence="2">The sequence shown here is derived from an EMBL/GenBank/DDBJ whole genome shotgun (WGS) entry which is preliminary data.</text>
</comment>
<proteinExistence type="predicted"/>
<dbReference type="Proteomes" id="UP000298663">
    <property type="component" value="Unassembled WGS sequence"/>
</dbReference>
<dbReference type="PANTHER" id="PTHR23404">
    <property type="entry name" value="MOLYBDOPTERIN SYNTHASE RELATED"/>
    <property type="match status" value="1"/>
</dbReference>
<organism evidence="2 3">
    <name type="scientific">Steinernema carpocapsae</name>
    <name type="common">Entomopathogenic nematode</name>
    <dbReference type="NCBI Taxonomy" id="34508"/>
    <lineage>
        <taxon>Eukaryota</taxon>
        <taxon>Metazoa</taxon>
        <taxon>Ecdysozoa</taxon>
        <taxon>Nematoda</taxon>
        <taxon>Chromadorea</taxon>
        <taxon>Rhabditida</taxon>
        <taxon>Tylenchina</taxon>
        <taxon>Panagrolaimomorpha</taxon>
        <taxon>Strongyloidoidea</taxon>
        <taxon>Steinernematidae</taxon>
        <taxon>Steinernema</taxon>
    </lineage>
</organism>
<name>A0A4U5P9S0_STECR</name>
<reference evidence="2 3" key="1">
    <citation type="journal article" date="2015" name="Genome Biol.">
        <title>Comparative genomics of Steinernema reveals deeply conserved gene regulatory networks.</title>
        <authorList>
            <person name="Dillman A.R."/>
            <person name="Macchietto M."/>
            <person name="Porter C.F."/>
            <person name="Rogers A."/>
            <person name="Williams B."/>
            <person name="Antoshechkin I."/>
            <person name="Lee M.M."/>
            <person name="Goodwin Z."/>
            <person name="Lu X."/>
            <person name="Lewis E.E."/>
            <person name="Goodrich-Blair H."/>
            <person name="Stock S.P."/>
            <person name="Adams B.J."/>
            <person name="Sternberg P.W."/>
            <person name="Mortazavi A."/>
        </authorList>
    </citation>
    <scope>NUCLEOTIDE SEQUENCE [LARGE SCALE GENOMIC DNA]</scope>
    <source>
        <strain evidence="2 3">ALL</strain>
    </source>
</reference>
<feature type="coiled-coil region" evidence="1">
    <location>
        <begin position="118"/>
        <end position="146"/>
    </location>
</feature>
<dbReference type="InterPro" id="IPR036563">
    <property type="entry name" value="MoaE_sf"/>
</dbReference>
<dbReference type="SUPFAM" id="SSF54690">
    <property type="entry name" value="Molybdopterin synthase subunit MoaE"/>
    <property type="match status" value="1"/>
</dbReference>
<gene>
    <name evidence="2" type="ORF">L596_007372</name>
</gene>
<dbReference type="STRING" id="34508.A0A4U5P9S0"/>
<dbReference type="Pfam" id="PF02391">
    <property type="entry name" value="MoaE"/>
    <property type="match status" value="1"/>
</dbReference>
<protein>
    <submittedName>
        <fullName evidence="2">Uncharacterized protein</fullName>
    </submittedName>
</protein>
<dbReference type="AlphaFoldDB" id="A0A4U5P9S0"/>
<evidence type="ECO:0000256" key="1">
    <source>
        <dbReference type="SAM" id="Coils"/>
    </source>
</evidence>
<sequence length="328" mass="37831">MITTRALYIASVDAERLVAKSAFFAFKGFRYAICGSVWHAKIPEMSNNQLIGSPRRRKKLRIPKFDPFGDYRQHIPQAISARMIVRSISSGVDLEERQQAVLQRYNVLMEDDVDFAAKRASQERRAKEMEEKEKKLEEVVDYWIEETKKPEYAQNITKQMHVLKRRKNSKPAPKKKTKVGAMVQNDEAGTHEERLDPLPAYSEPIVWPAYEEHYRHTVEMANEDPRITFLDGTAEPPSAEWLQRMLLNFPENLIRIQSEPIKTEEAVEFVSSSSCGATSVFIGTTRNTFHGKRVVKLSYECYEPWLIKSSRSFVLTLGNDFLRLKGSP</sequence>
<accession>A0A4U5P9S0</accession>
<keyword evidence="3" id="KW-1185">Reference proteome</keyword>
<keyword evidence="1" id="KW-0175">Coiled coil</keyword>
<dbReference type="GO" id="GO:0006777">
    <property type="term" value="P:Mo-molybdopterin cofactor biosynthetic process"/>
    <property type="evidence" value="ECO:0007669"/>
    <property type="project" value="InterPro"/>
</dbReference>
<reference evidence="2 3" key="2">
    <citation type="journal article" date="2019" name="G3 (Bethesda)">
        <title>Hybrid Assembly of the Genome of the Entomopathogenic Nematode Steinernema carpocapsae Identifies the X-Chromosome.</title>
        <authorList>
            <person name="Serra L."/>
            <person name="Macchietto M."/>
            <person name="Macias-Munoz A."/>
            <person name="McGill C.J."/>
            <person name="Rodriguez I.M."/>
            <person name="Rodriguez B."/>
            <person name="Murad R."/>
            <person name="Mortazavi A."/>
        </authorList>
    </citation>
    <scope>NUCLEOTIDE SEQUENCE [LARGE SCALE GENOMIC DNA]</scope>
    <source>
        <strain evidence="2 3">ALL</strain>
    </source>
</reference>